<name>A0A1W1H5D0_9BACT</name>
<reference evidence="1 2" key="1">
    <citation type="submission" date="2017-03" db="EMBL/GenBank/DDBJ databases">
        <authorList>
            <person name="Afonso C.L."/>
            <person name="Miller P.J."/>
            <person name="Scott M.A."/>
            <person name="Spackman E."/>
            <person name="Goraichik I."/>
            <person name="Dimitrov K.M."/>
            <person name="Suarez D.L."/>
            <person name="Swayne D.E."/>
        </authorList>
    </citation>
    <scope>NUCLEOTIDE SEQUENCE [LARGE SCALE GENOMIC DNA]</scope>
    <source>
        <strain evidence="1">PRJEB14757</strain>
    </source>
</reference>
<evidence type="ECO:0000313" key="1">
    <source>
        <dbReference type="EMBL" id="SLM27657.1"/>
    </source>
</evidence>
<dbReference type="Proteomes" id="UP000191931">
    <property type="component" value="Unassembled WGS sequence"/>
</dbReference>
<dbReference type="EMBL" id="FWEV01000009">
    <property type="protein sequence ID" value="SLM27657.1"/>
    <property type="molecule type" value="Genomic_DNA"/>
</dbReference>
<keyword evidence="2" id="KW-1185">Reference proteome</keyword>
<dbReference type="AlphaFoldDB" id="A0A1W1H5D0"/>
<gene>
    <name evidence="1" type="ORF">MTBBW1_1060008</name>
</gene>
<accession>A0A1W1H5D0</accession>
<protein>
    <submittedName>
        <fullName evidence="1">Uncharacterized protein</fullName>
    </submittedName>
</protein>
<proteinExistence type="predicted"/>
<organism evidence="1 2">
    <name type="scientific">Desulfamplus magnetovallimortis</name>
    <dbReference type="NCBI Taxonomy" id="1246637"/>
    <lineage>
        <taxon>Bacteria</taxon>
        <taxon>Pseudomonadati</taxon>
        <taxon>Thermodesulfobacteriota</taxon>
        <taxon>Desulfobacteria</taxon>
        <taxon>Desulfobacterales</taxon>
        <taxon>Desulfobacteraceae</taxon>
        <taxon>Desulfamplus</taxon>
    </lineage>
</organism>
<sequence>MKVVLKTSCYRDFPINPHDFEGITKMHESHDISLCCGDFLIQMMPDSLAQKTQKARTKKL</sequence>
<evidence type="ECO:0000313" key="2">
    <source>
        <dbReference type="Proteomes" id="UP000191931"/>
    </source>
</evidence>